<dbReference type="EMBL" id="CM001377">
    <property type="protein sequence ID" value="EHM10891.1"/>
    <property type="molecule type" value="Genomic_DNA"/>
</dbReference>
<dbReference type="InterPro" id="IPR035437">
    <property type="entry name" value="SNase_OB-fold_sf"/>
</dbReference>
<evidence type="ECO:0000313" key="6">
    <source>
        <dbReference type="Proteomes" id="UP000005730"/>
    </source>
</evidence>
<dbReference type="SMART" id="SM00318">
    <property type="entry name" value="SNc"/>
    <property type="match status" value="1"/>
</dbReference>
<keyword evidence="2" id="KW-0255">Endonuclease</keyword>
<dbReference type="GO" id="GO:0016787">
    <property type="term" value="F:hydrolase activity"/>
    <property type="evidence" value="ECO:0007669"/>
    <property type="project" value="UniProtKB-KW"/>
</dbReference>
<dbReference type="RefSeq" id="WP_006584385.1">
    <property type="nucleotide sequence ID" value="NZ_CM001377.1"/>
</dbReference>
<dbReference type="STRING" id="926567.TheveDRAFT_1773"/>
<name>H0UR54_9BACT</name>
<dbReference type="HOGENOM" id="CLU_046484_4_0_0"/>
<keyword evidence="1" id="KW-0540">Nuclease</keyword>
<dbReference type="eggNOG" id="COG1525">
    <property type="taxonomic scope" value="Bacteria"/>
</dbReference>
<sequence length="262" mass="28882">MRKFHGNRLGVLLGLALAVLGVLRGAGVAGPSAEGVVVDVSDGDTVKVRLSGDVKTLRYLYIDTPELHHPQRGEEEFGEAAAELNRKLVMGRAIRIEFDAEREDKYGRLLGTPMVNLEGRWVRVSEALAARGLGLSMVVPPNDSGAWRVRGAVMEAKEKGLGLWGPSRDRSRGFSEAQIKAFAGKLRGRWIRAEIKVKKITQSKGGTVRIWGDRGFLHILSYPGVYDFSSLQPGDRLVIWGCLTASSRGWHVRWIDPAQKMN</sequence>
<feature type="domain" description="TNase-like" evidence="4">
    <location>
        <begin position="31"/>
        <end position="166"/>
    </location>
</feature>
<reference evidence="5 6" key="1">
    <citation type="submission" date="2011-10" db="EMBL/GenBank/DDBJ databases">
        <title>The Noncontiguous Finished genome of Thermanaerovibrio velox DSM 12556.</title>
        <authorList>
            <consortium name="US DOE Joint Genome Institute (JGI-PGF)"/>
            <person name="Lucas S."/>
            <person name="Copeland A."/>
            <person name="Lapidus A."/>
            <person name="Glavina del Rio T."/>
            <person name="Dalin E."/>
            <person name="Tice H."/>
            <person name="Bruce D."/>
            <person name="Goodwin L."/>
            <person name="Pitluck S."/>
            <person name="Peters L."/>
            <person name="Mikhailova N."/>
            <person name="Teshima H."/>
            <person name="Kyrpides N."/>
            <person name="Mavromatis K."/>
            <person name="Ivanova N."/>
            <person name="Markowitz V."/>
            <person name="Cheng J.-F."/>
            <person name="Hugenholtz P."/>
            <person name="Woyke T."/>
            <person name="Wu D."/>
            <person name="Spring S."/>
            <person name="Brambilla E.-M."/>
            <person name="Klenk H.-P."/>
            <person name="Eisen J.A."/>
        </authorList>
    </citation>
    <scope>NUCLEOTIDE SEQUENCE [LARGE SCALE GENOMIC DNA]</scope>
    <source>
        <strain evidence="5 6">DSM 12556</strain>
    </source>
</reference>
<evidence type="ECO:0000256" key="2">
    <source>
        <dbReference type="ARBA" id="ARBA00022759"/>
    </source>
</evidence>
<dbReference type="Proteomes" id="UP000005730">
    <property type="component" value="Chromosome"/>
</dbReference>
<dbReference type="Pfam" id="PF00565">
    <property type="entry name" value="SNase"/>
    <property type="match status" value="1"/>
</dbReference>
<dbReference type="Gene3D" id="2.40.50.90">
    <property type="match status" value="1"/>
</dbReference>
<dbReference type="AlphaFoldDB" id="H0UR54"/>
<accession>H0UR54</accession>
<dbReference type="PROSITE" id="PS50830">
    <property type="entry name" value="TNASE_3"/>
    <property type="match status" value="1"/>
</dbReference>
<dbReference type="InterPro" id="IPR016071">
    <property type="entry name" value="Staphylococal_nuclease_OB-fold"/>
</dbReference>
<dbReference type="SUPFAM" id="SSF50199">
    <property type="entry name" value="Staphylococcal nuclease"/>
    <property type="match status" value="1"/>
</dbReference>
<evidence type="ECO:0000256" key="3">
    <source>
        <dbReference type="ARBA" id="ARBA00022801"/>
    </source>
</evidence>
<protein>
    <submittedName>
        <fullName evidence="5">Nuclease</fullName>
    </submittedName>
</protein>
<evidence type="ECO:0000256" key="1">
    <source>
        <dbReference type="ARBA" id="ARBA00022722"/>
    </source>
</evidence>
<keyword evidence="3" id="KW-0378">Hydrolase</keyword>
<gene>
    <name evidence="5" type="ORF">TheveDRAFT_1773</name>
</gene>
<dbReference type="PANTHER" id="PTHR12302:SF3">
    <property type="entry name" value="SERINE_THREONINE-PROTEIN KINASE 31"/>
    <property type="match status" value="1"/>
</dbReference>
<dbReference type="PANTHER" id="PTHR12302">
    <property type="entry name" value="EBNA2 BINDING PROTEIN P100"/>
    <property type="match status" value="1"/>
</dbReference>
<evidence type="ECO:0000313" key="5">
    <source>
        <dbReference type="EMBL" id="EHM10891.1"/>
    </source>
</evidence>
<evidence type="ECO:0000259" key="4">
    <source>
        <dbReference type="PROSITE" id="PS50830"/>
    </source>
</evidence>
<proteinExistence type="predicted"/>
<dbReference type="GO" id="GO:0004519">
    <property type="term" value="F:endonuclease activity"/>
    <property type="evidence" value="ECO:0007669"/>
    <property type="project" value="UniProtKB-KW"/>
</dbReference>
<organism evidence="5 6">
    <name type="scientific">Thermanaerovibrio velox DSM 12556</name>
    <dbReference type="NCBI Taxonomy" id="926567"/>
    <lineage>
        <taxon>Bacteria</taxon>
        <taxon>Thermotogati</taxon>
        <taxon>Synergistota</taxon>
        <taxon>Synergistia</taxon>
        <taxon>Synergistales</taxon>
        <taxon>Synergistaceae</taxon>
        <taxon>Thermanaerovibrio</taxon>
    </lineage>
</organism>
<keyword evidence="6" id="KW-1185">Reference proteome</keyword>